<organism evidence="2 3">
    <name type="scientific">Colletotrichum gloeosporioides (strain Cg-14)</name>
    <name type="common">Anthracnose fungus</name>
    <name type="synonym">Glomerella cingulata</name>
    <dbReference type="NCBI Taxonomy" id="1237896"/>
    <lineage>
        <taxon>Eukaryota</taxon>
        <taxon>Fungi</taxon>
        <taxon>Dikarya</taxon>
        <taxon>Ascomycota</taxon>
        <taxon>Pezizomycotina</taxon>
        <taxon>Sordariomycetes</taxon>
        <taxon>Hypocreomycetidae</taxon>
        <taxon>Glomerellales</taxon>
        <taxon>Glomerellaceae</taxon>
        <taxon>Colletotrichum</taxon>
        <taxon>Colletotrichum gloeosporioides species complex</taxon>
    </lineage>
</organism>
<sequence>MNDWDRGIPMEPPSGDDLPSSWDQYAPDHDNDSHGIANNTDEVNIYGFFDTKETVEDADTTHDNLQDDPDNGSGSQEDVYAPTSQPAFTLKADMTHVERRRYSQFLLHDIRNELSDGDTIVFVDFPAPTRPADNVDCFVYAWNSVEFRMHSEKLKATGSSKFAEMLSPTYQYRIMRRRKLVNKLPDGIKFVIDLTPPSEGDDLVFQMTEVSLTPGIINWWTAYDKYGTDDYVVSGHDDICGCWKDPQPEDSDKATATAMPGSTPNGMVSRQITEKRDVAMERAIETAIAQSLRETGPQTAKSSERTYTSTKGAAAKMLEKKSKKDLTPEPVPSWRRIPDYCAVRHRVNILRLMYMISDKRVLVDSAPRVWTLMAVAKILDCTHVVRDQVLQWLMSANNTMFIEVLPEESLQIGVALQSEDVTRSAFRILVNELAIEEAAAPNGVPKAAGYTVFGRRRHDPGDDLNNLIQHAARAMVERVSRPVKQLMSDTIFDDLQIPEWIRLHELIVMFSSLPDDQTCLAAKEKAIKLAEALKKVWKTQVVIEVIGKLLDADRLNRIDDHRATYVDIQHFNRFELTYNYFNDVQKALCPFIYDNIRDKWGNLAWTFNLFTIGTKNLNFYHLATELWIASQNVLTSHPSFRRDPAWRAVLNLGPGGALMVSQHAFDPESFQENLKSLLHPFSQDSVRIGFEIPMNMTGHLLLTLTNNEYKFLPLWAGGNDDGTGGVFEPSLPPAEYGPAGPGPAYHTGISIASDASSTAGSVSSVLRELRLEGASSVGPGSVDVQDGISTVFNRGKVIADDVSMRSESFTDGGYDFTDAKYAIPTDGQSIANATGAVVLDETSEQSDADTLNFEDEDVDDLDEVMTEIGPEESRSREATPEYIVAAGSATENRDLSALHNDGTETVSAPSVIAALSFCSAEEEDDDLIMKGNELFWACHHRDK</sequence>
<evidence type="ECO:0000256" key="1">
    <source>
        <dbReference type="SAM" id="MobiDB-lite"/>
    </source>
</evidence>
<feature type="region of interest" description="Disordered" evidence="1">
    <location>
        <begin position="248"/>
        <end position="268"/>
    </location>
</feature>
<dbReference type="EMBL" id="AMYD01002266">
    <property type="protein sequence ID" value="EQB49684.1"/>
    <property type="molecule type" value="Genomic_DNA"/>
</dbReference>
<dbReference type="Proteomes" id="UP000015530">
    <property type="component" value="Unassembled WGS sequence"/>
</dbReference>
<feature type="compositionally biased region" description="Polar residues" evidence="1">
    <location>
        <begin position="72"/>
        <end position="81"/>
    </location>
</feature>
<evidence type="ECO:0000313" key="3">
    <source>
        <dbReference type="Proteomes" id="UP000015530"/>
    </source>
</evidence>
<accession>T0KC49</accession>
<dbReference type="eggNOG" id="ENOG502S984">
    <property type="taxonomic scope" value="Eukaryota"/>
</dbReference>
<protein>
    <submittedName>
        <fullName evidence="2">Uncharacterized protein</fullName>
    </submittedName>
</protein>
<reference evidence="3" key="1">
    <citation type="journal article" date="2013" name="Mol. Plant Microbe Interact.">
        <title>Global aspects of pacC regulation of pathogenicity genes in Colletotrichum gloeosporioides as revealed by transcriptome analysis.</title>
        <authorList>
            <person name="Alkan N."/>
            <person name="Meng X."/>
            <person name="Friedlander G."/>
            <person name="Reuveni E."/>
            <person name="Sukno S."/>
            <person name="Sherman A."/>
            <person name="Thon M."/>
            <person name="Fluhr R."/>
            <person name="Prusky D."/>
        </authorList>
    </citation>
    <scope>NUCLEOTIDE SEQUENCE [LARGE SCALE GENOMIC DNA]</scope>
    <source>
        <strain evidence="3">Cg-14</strain>
    </source>
</reference>
<proteinExistence type="predicted"/>
<feature type="region of interest" description="Disordered" evidence="1">
    <location>
        <begin position="1"/>
        <end position="39"/>
    </location>
</feature>
<dbReference type="OMA" id="TELSCPM"/>
<comment type="caution">
    <text evidence="2">The sequence shown here is derived from an EMBL/GenBank/DDBJ whole genome shotgun (WGS) entry which is preliminary data.</text>
</comment>
<name>T0KC49_COLGC</name>
<dbReference type="OrthoDB" id="5371510at2759"/>
<dbReference type="HOGENOM" id="CLU_013726_0_0_1"/>
<gene>
    <name evidence="2" type="ORF">CGLO_10950</name>
</gene>
<evidence type="ECO:0000313" key="2">
    <source>
        <dbReference type="EMBL" id="EQB49684.1"/>
    </source>
</evidence>
<dbReference type="AlphaFoldDB" id="T0KC49"/>
<feature type="region of interest" description="Disordered" evidence="1">
    <location>
        <begin position="60"/>
        <end position="81"/>
    </location>
</feature>